<dbReference type="FunFam" id="1.10.287.950:FF:000001">
    <property type="entry name" value="Methyl-accepting chemotaxis sensory transducer"/>
    <property type="match status" value="1"/>
</dbReference>
<dbReference type="PANTHER" id="PTHR43531">
    <property type="entry name" value="PROTEIN ICFG"/>
    <property type="match status" value="1"/>
</dbReference>
<feature type="domain" description="Methyl-accepting transducer" evidence="6">
    <location>
        <begin position="299"/>
        <end position="528"/>
    </location>
</feature>
<gene>
    <name evidence="10" type="ORF">BJF93_15025</name>
</gene>
<keyword evidence="11" id="KW-1185">Reference proteome</keyword>
<protein>
    <submittedName>
        <fullName evidence="10">Chemotaxis protein</fullName>
    </submittedName>
</protein>
<dbReference type="PROSITE" id="PS50885">
    <property type="entry name" value="HAMP"/>
    <property type="match status" value="1"/>
</dbReference>
<dbReference type="CDD" id="cd00130">
    <property type="entry name" value="PAS"/>
    <property type="match status" value="2"/>
</dbReference>
<dbReference type="GO" id="GO:0004888">
    <property type="term" value="F:transmembrane signaling receptor activity"/>
    <property type="evidence" value="ECO:0007669"/>
    <property type="project" value="InterPro"/>
</dbReference>
<dbReference type="GO" id="GO:0016020">
    <property type="term" value="C:membrane"/>
    <property type="evidence" value="ECO:0007669"/>
    <property type="project" value="UniProtKB-SubCell"/>
</dbReference>
<evidence type="ECO:0000259" key="8">
    <source>
        <dbReference type="PROSITE" id="PS50113"/>
    </source>
</evidence>
<dbReference type="Pfam" id="PF08447">
    <property type="entry name" value="PAS_3"/>
    <property type="match status" value="1"/>
</dbReference>
<dbReference type="InterPro" id="IPR003660">
    <property type="entry name" value="HAMP_dom"/>
</dbReference>
<dbReference type="GO" id="GO:0007165">
    <property type="term" value="P:signal transduction"/>
    <property type="evidence" value="ECO:0007669"/>
    <property type="project" value="UniProtKB-KW"/>
</dbReference>
<evidence type="ECO:0000259" key="7">
    <source>
        <dbReference type="PROSITE" id="PS50112"/>
    </source>
</evidence>
<dbReference type="PRINTS" id="PR00260">
    <property type="entry name" value="CHEMTRNSDUCR"/>
</dbReference>
<dbReference type="InterPro" id="IPR000700">
    <property type="entry name" value="PAS-assoc_C"/>
</dbReference>
<dbReference type="SMART" id="SM00091">
    <property type="entry name" value="PAS"/>
    <property type="match status" value="2"/>
</dbReference>
<dbReference type="PROSITE" id="PS50111">
    <property type="entry name" value="CHEMOTAXIS_TRANSDUC_2"/>
    <property type="match status" value="1"/>
</dbReference>
<evidence type="ECO:0000256" key="1">
    <source>
        <dbReference type="ARBA" id="ARBA00004370"/>
    </source>
</evidence>
<accession>A0A1Q9AXS0</accession>
<proteinExistence type="inferred from homology"/>
<dbReference type="Gene3D" id="3.30.450.20">
    <property type="entry name" value="PAS domain"/>
    <property type="match status" value="2"/>
</dbReference>
<evidence type="ECO:0000256" key="3">
    <source>
        <dbReference type="ARBA" id="ARBA00029447"/>
    </source>
</evidence>
<dbReference type="InterPro" id="IPR013656">
    <property type="entry name" value="PAS_4"/>
</dbReference>
<keyword evidence="2" id="KW-0145">Chemotaxis</keyword>
<dbReference type="AlphaFoldDB" id="A0A1Q9AXS0"/>
<feature type="region of interest" description="Disordered" evidence="5">
    <location>
        <begin position="586"/>
        <end position="612"/>
    </location>
</feature>
<dbReference type="InterPro" id="IPR051310">
    <property type="entry name" value="MCP_chemotaxis"/>
</dbReference>
<comment type="similarity">
    <text evidence="3">Belongs to the methyl-accepting chemotaxis (MCP) protein family.</text>
</comment>
<dbReference type="SUPFAM" id="SSF55785">
    <property type="entry name" value="PYP-like sensor domain (PAS domain)"/>
    <property type="match status" value="2"/>
</dbReference>
<evidence type="ECO:0000313" key="11">
    <source>
        <dbReference type="Proteomes" id="UP000186364"/>
    </source>
</evidence>
<organism evidence="10 11">
    <name type="scientific">Xaviernesmea oryzae</name>
    <dbReference type="NCBI Taxonomy" id="464029"/>
    <lineage>
        <taxon>Bacteria</taxon>
        <taxon>Pseudomonadati</taxon>
        <taxon>Pseudomonadota</taxon>
        <taxon>Alphaproteobacteria</taxon>
        <taxon>Hyphomicrobiales</taxon>
        <taxon>Rhizobiaceae</taxon>
        <taxon>Rhizobium/Agrobacterium group</taxon>
        <taxon>Xaviernesmea</taxon>
    </lineage>
</organism>
<dbReference type="SMART" id="SM00283">
    <property type="entry name" value="MA"/>
    <property type="match status" value="1"/>
</dbReference>
<dbReference type="InterPro" id="IPR004089">
    <property type="entry name" value="MCPsignal_dom"/>
</dbReference>
<dbReference type="PROSITE" id="PS50112">
    <property type="entry name" value="PAS"/>
    <property type="match status" value="1"/>
</dbReference>
<dbReference type="PANTHER" id="PTHR43531:SF11">
    <property type="entry name" value="METHYL-ACCEPTING CHEMOTAXIS PROTEIN 3"/>
    <property type="match status" value="1"/>
</dbReference>
<dbReference type="GO" id="GO:0006935">
    <property type="term" value="P:chemotaxis"/>
    <property type="evidence" value="ECO:0007669"/>
    <property type="project" value="UniProtKB-KW"/>
</dbReference>
<evidence type="ECO:0000313" key="10">
    <source>
        <dbReference type="EMBL" id="OLP60272.1"/>
    </source>
</evidence>
<sequence length="625" mass="67198">MALFNSKTQAKLAAVEKSHAVIEFSLDGIIQSANENFLNVMGYTIEEIRGQHHRLFVDPQDAASPDYAAFWAKMSRGEFDQRQYRRLGKGGREIWIEASYNPVIVNGKPVSVIKFATDITAQKLKAAEDAGKLNAISRAQAVIEFTPTGEILTANENFLQALGYSLSEIQGRHHAMFCPPSLADSPEYRRFWESLRAGEFVSSEVERIGKGGRKVFIQATYNPIFDMNGQVFKVVKYATDVTPRVQNVEILRQALRMLSDGDLTQRIDHSFTPQLESLRVDFNEAIAKLGETLTAVGENAQAIAASSEQIRAAANDLAHRNEQQTISVDQTASALADISQTVRNSTRRAEEAGRLVAETRSHAEQSGTVVRRAIGAMDQIESSSREISNIIGVIDEIAFQTNLLALNAGVEAARAGDLGKGFAVVAQEVRALAQRSAQAAKEIKGLIETSSVHVANGVSLVGETGTALERIVAQVQDINGNVEAVVEAARAQTVSLDEINQAVGQLDQGTQQNAAMAEQSNAASHDLAREASSLFEQIGQFRTGSSGWSPAGSRSQALPLHKPPVVKSQVAKPPVAKAPVVRSASAAASGSETLHKPEATLGPKRVPRTAGGSAGVAIAADWEEF</sequence>
<feature type="domain" description="PAS" evidence="7">
    <location>
        <begin position="21"/>
        <end position="61"/>
    </location>
</feature>
<feature type="domain" description="HAMP" evidence="9">
    <location>
        <begin position="251"/>
        <end position="294"/>
    </location>
</feature>
<evidence type="ECO:0000256" key="2">
    <source>
        <dbReference type="ARBA" id="ARBA00022500"/>
    </source>
</evidence>
<dbReference type="InterPro" id="IPR000014">
    <property type="entry name" value="PAS"/>
</dbReference>
<evidence type="ECO:0000256" key="5">
    <source>
        <dbReference type="SAM" id="MobiDB-lite"/>
    </source>
</evidence>
<dbReference type="SMART" id="SM00086">
    <property type="entry name" value="PAC"/>
    <property type="match status" value="2"/>
</dbReference>
<dbReference type="CDD" id="cd11386">
    <property type="entry name" value="MCP_signal"/>
    <property type="match status" value="1"/>
</dbReference>
<reference evidence="10 11" key="1">
    <citation type="submission" date="2016-09" db="EMBL/GenBank/DDBJ databases">
        <title>Rhizobium sp. nov., a novel species isolated from the rice rhizosphere.</title>
        <authorList>
            <person name="Zhao J."/>
            <person name="Zhang X."/>
        </authorList>
    </citation>
    <scope>NUCLEOTIDE SEQUENCE [LARGE SCALE GENOMIC DNA]</scope>
    <source>
        <strain evidence="10 11">1.7048</strain>
    </source>
</reference>
<dbReference type="OrthoDB" id="9765776at2"/>
<dbReference type="InterPro" id="IPR004090">
    <property type="entry name" value="Chemotax_Me-accpt_rcpt"/>
</dbReference>
<dbReference type="PROSITE" id="PS50113">
    <property type="entry name" value="PAC"/>
    <property type="match status" value="1"/>
</dbReference>
<dbReference type="SUPFAM" id="SSF58104">
    <property type="entry name" value="Methyl-accepting chemotaxis protein (MCP) signaling domain"/>
    <property type="match status" value="1"/>
</dbReference>
<name>A0A1Q9AXS0_9HYPH</name>
<keyword evidence="4" id="KW-0807">Transducer</keyword>
<evidence type="ECO:0000259" key="6">
    <source>
        <dbReference type="PROSITE" id="PS50111"/>
    </source>
</evidence>
<feature type="domain" description="PAC" evidence="8">
    <location>
        <begin position="201"/>
        <end position="253"/>
    </location>
</feature>
<comment type="subcellular location">
    <subcellularLocation>
        <location evidence="1">Membrane</location>
    </subcellularLocation>
</comment>
<dbReference type="Pfam" id="PF00015">
    <property type="entry name" value="MCPsignal"/>
    <property type="match status" value="1"/>
</dbReference>
<dbReference type="Pfam" id="PF08448">
    <property type="entry name" value="PAS_4"/>
    <property type="match status" value="1"/>
</dbReference>
<dbReference type="Gene3D" id="1.10.287.950">
    <property type="entry name" value="Methyl-accepting chemotaxis protein"/>
    <property type="match status" value="1"/>
</dbReference>
<evidence type="ECO:0000259" key="9">
    <source>
        <dbReference type="PROSITE" id="PS50885"/>
    </source>
</evidence>
<dbReference type="InterPro" id="IPR013655">
    <property type="entry name" value="PAS_fold_3"/>
</dbReference>
<comment type="caution">
    <text evidence="10">The sequence shown here is derived from an EMBL/GenBank/DDBJ whole genome shotgun (WGS) entry which is preliminary data.</text>
</comment>
<dbReference type="RefSeq" id="WP_075627289.1">
    <property type="nucleotide sequence ID" value="NZ_FOAM01000001.1"/>
</dbReference>
<dbReference type="InterPro" id="IPR035965">
    <property type="entry name" value="PAS-like_dom_sf"/>
</dbReference>
<evidence type="ECO:0000256" key="4">
    <source>
        <dbReference type="PROSITE-ProRule" id="PRU00284"/>
    </source>
</evidence>
<dbReference type="InterPro" id="IPR001610">
    <property type="entry name" value="PAC"/>
</dbReference>
<dbReference type="Proteomes" id="UP000186364">
    <property type="component" value="Unassembled WGS sequence"/>
</dbReference>
<dbReference type="EMBL" id="MKIP01000037">
    <property type="protein sequence ID" value="OLP60272.1"/>
    <property type="molecule type" value="Genomic_DNA"/>
</dbReference>
<dbReference type="NCBIfam" id="TIGR00229">
    <property type="entry name" value="sensory_box"/>
    <property type="match status" value="2"/>
</dbReference>